<dbReference type="PANTHER" id="PTHR40465:SF1">
    <property type="entry name" value="DUF6534 DOMAIN-CONTAINING PROTEIN"/>
    <property type="match status" value="1"/>
</dbReference>
<feature type="transmembrane region" description="Helical" evidence="1">
    <location>
        <begin position="274"/>
        <end position="294"/>
    </location>
</feature>
<feature type="transmembrane region" description="Helical" evidence="1">
    <location>
        <begin position="136"/>
        <end position="156"/>
    </location>
</feature>
<sequence length="394" mass="43602">MAPVEVSGVNVPLLNYGKGLDPSSWRTCGGTAYMESSSSSYVRASITLNKTILTREFVHPDIYHITFRNDKIGFKIFGAPVHITASRPLKRTLVWTLFLLETVFTIFTTIAAWHTFGTGWGDPDALTTIDIAWEPLPALNGFIAAMVQSFYVYRIWTLTKNVWLALVIEAVALMQCTLAFYYGIAVSVRGRQINELFALTPSISAWLSGSAACDVLITVSIVTILYRSKPKAVFSDSTNHVTRLIRYTVETGLLTSVVAVCELILWLTNRQYNFHFIGFLILGKLYSNTLLATLNSRALMFSGQRDYEHQSAFIATTPHNTTSYWDESELLETDLSSIYQHQTGTSISQPVQDLKTVYAGQSTNDLDAKAVVVSSLSDHSRQPSAASTSAGAFK</sequence>
<reference evidence="4" key="1">
    <citation type="journal article" date="2017" name="Nat. Ecol. Evol.">
        <title>Genome expansion and lineage-specific genetic innovations in the forest pathogenic fungi Armillaria.</title>
        <authorList>
            <person name="Sipos G."/>
            <person name="Prasanna A.N."/>
            <person name="Walter M.C."/>
            <person name="O'Connor E."/>
            <person name="Balint B."/>
            <person name="Krizsan K."/>
            <person name="Kiss B."/>
            <person name="Hess J."/>
            <person name="Varga T."/>
            <person name="Slot J."/>
            <person name="Riley R."/>
            <person name="Boka B."/>
            <person name="Rigling D."/>
            <person name="Barry K."/>
            <person name="Lee J."/>
            <person name="Mihaltcheva S."/>
            <person name="LaButti K."/>
            <person name="Lipzen A."/>
            <person name="Waldron R."/>
            <person name="Moloney N.M."/>
            <person name="Sperisen C."/>
            <person name="Kredics L."/>
            <person name="Vagvoelgyi C."/>
            <person name="Patrignani A."/>
            <person name="Fitzpatrick D."/>
            <person name="Nagy I."/>
            <person name="Doyle S."/>
            <person name="Anderson J.B."/>
            <person name="Grigoriev I.V."/>
            <person name="Gueldener U."/>
            <person name="Muensterkoetter M."/>
            <person name="Nagy L.G."/>
        </authorList>
    </citation>
    <scope>NUCLEOTIDE SEQUENCE [LARGE SCALE GENOMIC DNA]</scope>
    <source>
        <strain evidence="4">C18/9</strain>
    </source>
</reference>
<feature type="transmembrane region" description="Helical" evidence="1">
    <location>
        <begin position="204"/>
        <end position="226"/>
    </location>
</feature>
<evidence type="ECO:0000259" key="2">
    <source>
        <dbReference type="Pfam" id="PF20152"/>
    </source>
</evidence>
<accession>A0A284RI91</accession>
<feature type="transmembrane region" description="Helical" evidence="1">
    <location>
        <begin position="163"/>
        <end position="184"/>
    </location>
</feature>
<dbReference type="InterPro" id="IPR045339">
    <property type="entry name" value="DUF6534"/>
</dbReference>
<dbReference type="OrthoDB" id="2681808at2759"/>
<keyword evidence="1" id="KW-0812">Transmembrane</keyword>
<feature type="transmembrane region" description="Helical" evidence="1">
    <location>
        <begin position="247"/>
        <end position="268"/>
    </location>
</feature>
<keyword evidence="1" id="KW-0472">Membrane</keyword>
<dbReference type="Pfam" id="PF20152">
    <property type="entry name" value="DUF6534"/>
    <property type="match status" value="1"/>
</dbReference>
<dbReference type="PANTHER" id="PTHR40465">
    <property type="entry name" value="CHROMOSOME 1, WHOLE GENOME SHOTGUN SEQUENCE"/>
    <property type="match status" value="1"/>
</dbReference>
<protein>
    <recommendedName>
        <fullName evidence="2">DUF6534 domain-containing protein</fullName>
    </recommendedName>
</protein>
<name>A0A284RI91_ARMOS</name>
<feature type="domain" description="DUF6534" evidence="2">
    <location>
        <begin position="210"/>
        <end position="298"/>
    </location>
</feature>
<dbReference type="EMBL" id="FUEG01000009">
    <property type="protein sequence ID" value="SJL08475.1"/>
    <property type="molecule type" value="Genomic_DNA"/>
</dbReference>
<gene>
    <name evidence="3" type="ORF">ARMOST_11839</name>
</gene>
<evidence type="ECO:0000313" key="3">
    <source>
        <dbReference type="EMBL" id="SJL08475.1"/>
    </source>
</evidence>
<proteinExistence type="predicted"/>
<dbReference type="AlphaFoldDB" id="A0A284RI91"/>
<organism evidence="3 4">
    <name type="scientific">Armillaria ostoyae</name>
    <name type="common">Armillaria root rot fungus</name>
    <dbReference type="NCBI Taxonomy" id="47428"/>
    <lineage>
        <taxon>Eukaryota</taxon>
        <taxon>Fungi</taxon>
        <taxon>Dikarya</taxon>
        <taxon>Basidiomycota</taxon>
        <taxon>Agaricomycotina</taxon>
        <taxon>Agaricomycetes</taxon>
        <taxon>Agaricomycetidae</taxon>
        <taxon>Agaricales</taxon>
        <taxon>Marasmiineae</taxon>
        <taxon>Physalacriaceae</taxon>
        <taxon>Armillaria</taxon>
    </lineage>
</organism>
<evidence type="ECO:0000313" key="4">
    <source>
        <dbReference type="Proteomes" id="UP000219338"/>
    </source>
</evidence>
<evidence type="ECO:0000256" key="1">
    <source>
        <dbReference type="SAM" id="Phobius"/>
    </source>
</evidence>
<keyword evidence="1" id="KW-1133">Transmembrane helix</keyword>
<dbReference type="Proteomes" id="UP000219338">
    <property type="component" value="Unassembled WGS sequence"/>
</dbReference>
<feature type="transmembrane region" description="Helical" evidence="1">
    <location>
        <begin position="93"/>
        <end position="116"/>
    </location>
</feature>
<keyword evidence="4" id="KW-1185">Reference proteome</keyword>